<accession>A0A0P0A8R6</accession>
<dbReference type="KEGG" id="cmar:IMCC12053_927"/>
<protein>
    <submittedName>
        <fullName evidence="1">Uncharacterized protein</fullName>
    </submittedName>
</protein>
<reference evidence="1 2" key="1">
    <citation type="submission" date="2015-05" db="EMBL/GenBank/DDBJ databases">
        <authorList>
            <person name="Wang D.B."/>
            <person name="Wang M."/>
        </authorList>
    </citation>
    <scope>NUCLEOTIDE SEQUENCE [LARGE SCALE GENOMIC DNA]</scope>
    <source>
        <strain evidence="1 2">IMCC 12053</strain>
    </source>
</reference>
<sequence length="44" mass="5069">MLSAVEKTCFSTKLDMDVLIRDNSTTVIIKVAKWYSAFQILQME</sequence>
<evidence type="ECO:0000313" key="2">
    <source>
        <dbReference type="Proteomes" id="UP000064920"/>
    </source>
</evidence>
<name>A0A0P0A8R6_9RHOB</name>
<dbReference type="AlphaFoldDB" id="A0A0P0A8R6"/>
<evidence type="ECO:0000313" key="1">
    <source>
        <dbReference type="EMBL" id="ALI54875.1"/>
    </source>
</evidence>
<keyword evidence="2" id="KW-1185">Reference proteome</keyword>
<organism evidence="1 2">
    <name type="scientific">Celeribacter marinus</name>
    <dbReference type="NCBI Taxonomy" id="1397108"/>
    <lineage>
        <taxon>Bacteria</taxon>
        <taxon>Pseudomonadati</taxon>
        <taxon>Pseudomonadota</taxon>
        <taxon>Alphaproteobacteria</taxon>
        <taxon>Rhodobacterales</taxon>
        <taxon>Roseobacteraceae</taxon>
        <taxon>Celeribacter</taxon>
    </lineage>
</organism>
<proteinExistence type="predicted"/>
<dbReference type="EMBL" id="CP012023">
    <property type="protein sequence ID" value="ALI54875.1"/>
    <property type="molecule type" value="Genomic_DNA"/>
</dbReference>
<gene>
    <name evidence="1" type="ORF">IMCC12053_927</name>
</gene>
<dbReference type="Proteomes" id="UP000064920">
    <property type="component" value="Chromosome"/>
</dbReference>